<dbReference type="GO" id="GO:0005829">
    <property type="term" value="C:cytosol"/>
    <property type="evidence" value="ECO:0007669"/>
    <property type="project" value="TreeGrafter"/>
</dbReference>
<evidence type="ECO:0000313" key="1">
    <source>
        <dbReference type="EMBL" id="VTT45299.1"/>
    </source>
</evidence>
<dbReference type="EMBL" id="LR594052">
    <property type="protein sequence ID" value="VTT45299.1"/>
    <property type="molecule type" value="Genomic_DNA"/>
</dbReference>
<organism evidence="1 2">
    <name type="scientific">Streptococcus porcinus</name>
    <dbReference type="NCBI Taxonomy" id="1340"/>
    <lineage>
        <taxon>Bacteria</taxon>
        <taxon>Bacillati</taxon>
        <taxon>Bacillota</taxon>
        <taxon>Bacilli</taxon>
        <taxon>Lactobacillales</taxon>
        <taxon>Streptococcaceae</taxon>
        <taxon>Streptococcus</taxon>
    </lineage>
</organism>
<dbReference type="OrthoDB" id="9790031at2"/>
<dbReference type="GO" id="GO:0000287">
    <property type="term" value="F:magnesium ion binding"/>
    <property type="evidence" value="ECO:0007669"/>
    <property type="project" value="TreeGrafter"/>
</dbReference>
<keyword evidence="1" id="KW-0378">Hydrolase</keyword>
<dbReference type="Pfam" id="PF08282">
    <property type="entry name" value="Hydrolase_3"/>
    <property type="match status" value="1"/>
</dbReference>
<dbReference type="Proteomes" id="UP000306241">
    <property type="component" value="Chromosome"/>
</dbReference>
<dbReference type="AlphaFoldDB" id="A0A4V6LYR3"/>
<dbReference type="SFLD" id="SFLDG01140">
    <property type="entry name" value="C2.B:_Phosphomannomutase_and_P"/>
    <property type="match status" value="1"/>
</dbReference>
<protein>
    <submittedName>
        <fullName evidence="1">Haloacid dehalogenase family hydrolase</fullName>
    </submittedName>
</protein>
<proteinExistence type="predicted"/>
<dbReference type="InterPro" id="IPR023214">
    <property type="entry name" value="HAD_sf"/>
</dbReference>
<dbReference type="InterPro" id="IPR036412">
    <property type="entry name" value="HAD-like_sf"/>
</dbReference>
<dbReference type="NCBIfam" id="TIGR00099">
    <property type="entry name" value="Cof-subfamily"/>
    <property type="match status" value="1"/>
</dbReference>
<dbReference type="Gene3D" id="3.30.1240.10">
    <property type="match status" value="1"/>
</dbReference>
<gene>
    <name evidence="1" type="ORF">NCTC10924_01393</name>
</gene>
<evidence type="ECO:0000313" key="2">
    <source>
        <dbReference type="Proteomes" id="UP000306241"/>
    </source>
</evidence>
<dbReference type="SUPFAM" id="SSF56784">
    <property type="entry name" value="HAD-like"/>
    <property type="match status" value="1"/>
</dbReference>
<dbReference type="InterPro" id="IPR000150">
    <property type="entry name" value="Cof"/>
</dbReference>
<dbReference type="InterPro" id="IPR006379">
    <property type="entry name" value="HAD-SF_hydro_IIB"/>
</dbReference>
<name>A0A4V6LYR3_STRPO</name>
<dbReference type="GO" id="GO:0016791">
    <property type="term" value="F:phosphatase activity"/>
    <property type="evidence" value="ECO:0007669"/>
    <property type="project" value="TreeGrafter"/>
</dbReference>
<dbReference type="SFLD" id="SFLDS00003">
    <property type="entry name" value="Haloacid_Dehalogenase"/>
    <property type="match status" value="1"/>
</dbReference>
<dbReference type="PANTHER" id="PTHR10000">
    <property type="entry name" value="PHOSPHOSERINE PHOSPHATASE"/>
    <property type="match status" value="1"/>
</dbReference>
<accession>A0A4V6LYR3</accession>
<dbReference type="Gene3D" id="3.40.50.1000">
    <property type="entry name" value="HAD superfamily/HAD-like"/>
    <property type="match status" value="1"/>
</dbReference>
<dbReference type="CDD" id="cd07516">
    <property type="entry name" value="HAD_Pase"/>
    <property type="match status" value="1"/>
</dbReference>
<sequence length="270" mass="30732">MTISKIFLDMDGTLLNSRGRISETNAQAILKAEIPITLVSARAPMEMKEAIDSLELKGLQIGFNGGLIYRYHNDQLETFSEEHIPKTEANFLIKYLQEKFPNLSQSYYFKNDWISFKTDAGLDFESQLTQLKPSILPIEKYLNPNENIFKIMLITFDPFEMQLVRENLIQLGLEAITIQQSGHAYLEITSREAIKSKGIDYIIHLENLQTHQLAAFGDGHNDLPMFEKVGTAIAMANASEHIRKKAKLVTKSNDQDGVAYGIWQYLKGKR</sequence>
<reference evidence="1 2" key="1">
    <citation type="submission" date="2019-05" db="EMBL/GenBank/DDBJ databases">
        <authorList>
            <consortium name="Pathogen Informatics"/>
        </authorList>
    </citation>
    <scope>NUCLEOTIDE SEQUENCE [LARGE SCALE GENOMIC DNA]</scope>
    <source>
        <strain evidence="1 2">NCTC10924</strain>
    </source>
</reference>
<dbReference type="RefSeq" id="WP_003082664.1">
    <property type="nucleotide sequence ID" value="NZ_CP070237.1"/>
</dbReference>
<dbReference type="NCBIfam" id="TIGR01484">
    <property type="entry name" value="HAD-SF-IIB"/>
    <property type="match status" value="1"/>
</dbReference>
<dbReference type="PANTHER" id="PTHR10000:SF8">
    <property type="entry name" value="HAD SUPERFAMILY HYDROLASE-LIKE, TYPE 3"/>
    <property type="match status" value="1"/>
</dbReference>